<feature type="region of interest" description="Disordered" evidence="1">
    <location>
        <begin position="1"/>
        <end position="60"/>
    </location>
</feature>
<feature type="compositionally biased region" description="Basic and acidic residues" evidence="1">
    <location>
        <begin position="47"/>
        <end position="59"/>
    </location>
</feature>
<gene>
    <name evidence="2" type="ORF">M9458_003596</name>
</gene>
<dbReference type="Proteomes" id="UP001529510">
    <property type="component" value="Unassembled WGS sequence"/>
</dbReference>
<evidence type="ECO:0000256" key="1">
    <source>
        <dbReference type="SAM" id="MobiDB-lite"/>
    </source>
</evidence>
<dbReference type="AlphaFoldDB" id="A0ABD0RPM1"/>
<accession>A0ABD0RPM1</accession>
<keyword evidence="3" id="KW-1185">Reference proteome</keyword>
<sequence length="167" mass="18327">DQARAAMTEGGAIKESGGTMADQTEGGARWLRQQRHRPLKGQLGAGAKEDQGGAGEKEGPGSWLRLGQLSTIHRLGAPLLRLRLLTLSLWLCQASHSLSGSAFVLSRFGAQMGSRSRFSTQKKKKNPKPVLRSWFQTSPETLLVSNKGSYDVNRQSIHYRLQFEGSH</sequence>
<evidence type="ECO:0000313" key="3">
    <source>
        <dbReference type="Proteomes" id="UP001529510"/>
    </source>
</evidence>
<protein>
    <submittedName>
        <fullName evidence="2">Uncharacterized protein</fullName>
    </submittedName>
</protein>
<feature type="non-terminal residue" evidence="2">
    <location>
        <position position="1"/>
    </location>
</feature>
<comment type="caution">
    <text evidence="2">The sequence shown here is derived from an EMBL/GenBank/DDBJ whole genome shotgun (WGS) entry which is preliminary data.</text>
</comment>
<organism evidence="2 3">
    <name type="scientific">Cirrhinus mrigala</name>
    <name type="common">Mrigala</name>
    <dbReference type="NCBI Taxonomy" id="683832"/>
    <lineage>
        <taxon>Eukaryota</taxon>
        <taxon>Metazoa</taxon>
        <taxon>Chordata</taxon>
        <taxon>Craniata</taxon>
        <taxon>Vertebrata</taxon>
        <taxon>Euteleostomi</taxon>
        <taxon>Actinopterygii</taxon>
        <taxon>Neopterygii</taxon>
        <taxon>Teleostei</taxon>
        <taxon>Ostariophysi</taxon>
        <taxon>Cypriniformes</taxon>
        <taxon>Cyprinidae</taxon>
        <taxon>Labeoninae</taxon>
        <taxon>Labeonini</taxon>
        <taxon>Cirrhinus</taxon>
    </lineage>
</organism>
<proteinExistence type="predicted"/>
<reference evidence="2 3" key="1">
    <citation type="submission" date="2024-05" db="EMBL/GenBank/DDBJ databases">
        <title>Genome sequencing and assembly of Indian major carp, Cirrhinus mrigala (Hamilton, 1822).</title>
        <authorList>
            <person name="Mohindra V."/>
            <person name="Chowdhury L.M."/>
            <person name="Lal K."/>
            <person name="Jena J.K."/>
        </authorList>
    </citation>
    <scope>NUCLEOTIDE SEQUENCE [LARGE SCALE GENOMIC DNA]</scope>
    <source>
        <strain evidence="2">CM1030</strain>
        <tissue evidence="2">Blood</tissue>
    </source>
</reference>
<name>A0ABD0RPM1_CIRMR</name>
<dbReference type="EMBL" id="JAMKFB020000002">
    <property type="protein sequence ID" value="KAL0200409.1"/>
    <property type="molecule type" value="Genomic_DNA"/>
</dbReference>
<evidence type="ECO:0000313" key="2">
    <source>
        <dbReference type="EMBL" id="KAL0200409.1"/>
    </source>
</evidence>